<reference evidence="2" key="1">
    <citation type="submission" date="2021-05" db="EMBL/GenBank/DDBJ databases">
        <authorList>
            <person name="Tigano A."/>
        </authorList>
    </citation>
    <scope>NUCLEOTIDE SEQUENCE</scope>
</reference>
<evidence type="ECO:0000313" key="2">
    <source>
        <dbReference type="EMBL" id="CAG5851108.1"/>
    </source>
</evidence>
<organism evidence="2 3">
    <name type="scientific">Menidia menidia</name>
    <name type="common">Atlantic silverside</name>
    <dbReference type="NCBI Taxonomy" id="238744"/>
    <lineage>
        <taxon>Eukaryota</taxon>
        <taxon>Metazoa</taxon>
        <taxon>Chordata</taxon>
        <taxon>Craniata</taxon>
        <taxon>Vertebrata</taxon>
        <taxon>Euteleostomi</taxon>
        <taxon>Actinopterygii</taxon>
        <taxon>Neopterygii</taxon>
        <taxon>Teleostei</taxon>
        <taxon>Neoteleostei</taxon>
        <taxon>Acanthomorphata</taxon>
        <taxon>Ovalentaria</taxon>
        <taxon>Atherinomorphae</taxon>
        <taxon>Atheriniformes</taxon>
        <taxon>Atherinopsidae</taxon>
        <taxon>Menidiinae</taxon>
        <taxon>Menidia</taxon>
    </lineage>
</organism>
<evidence type="ECO:0000256" key="1">
    <source>
        <dbReference type="SAM" id="SignalP"/>
    </source>
</evidence>
<keyword evidence="3" id="KW-1185">Reference proteome</keyword>
<feature type="chain" id="PRO_5035928240" evidence="1">
    <location>
        <begin position="34"/>
        <end position="174"/>
    </location>
</feature>
<protein>
    <submittedName>
        <fullName evidence="2">(Atlantic silverside) hypothetical protein</fullName>
    </submittedName>
</protein>
<dbReference type="OrthoDB" id="10630089at2759"/>
<dbReference type="AlphaFoldDB" id="A0A8S4AE01"/>
<keyword evidence="1" id="KW-0732">Signal</keyword>
<evidence type="ECO:0000313" key="3">
    <source>
        <dbReference type="Proteomes" id="UP000677803"/>
    </source>
</evidence>
<name>A0A8S4AE01_9TELE</name>
<gene>
    <name evidence="2" type="ORF">MMEN_LOCUS206</name>
</gene>
<accession>A0A8S4AE01</accession>
<dbReference type="Proteomes" id="UP000677803">
    <property type="component" value="Unassembled WGS sequence"/>
</dbReference>
<comment type="caution">
    <text evidence="2">The sequence shown here is derived from an EMBL/GenBank/DDBJ whole genome shotgun (WGS) entry which is preliminary data.</text>
</comment>
<dbReference type="EMBL" id="CAJRST010000001">
    <property type="protein sequence ID" value="CAG5851108.1"/>
    <property type="molecule type" value="Genomic_DNA"/>
</dbReference>
<proteinExistence type="predicted"/>
<feature type="signal peptide" evidence="1">
    <location>
        <begin position="1"/>
        <end position="33"/>
    </location>
</feature>
<sequence length="174" mass="19020">MRSRKMAPVWEAGHQLLRLLCVFLLFVTHVAHAANTLRVFDRQTLLDLRIYAKDLVNFNYYGQKSPFLSDISTYLCLTPAPPPQRKRHRCRGKRSGCLVRLRAGLLRTDQCIWSGASPLYLSTFPGPCRCLVGTGGGLGCDVAAPRTLLSSPLARSESGEPAASVSGLLVSCSS</sequence>